<dbReference type="PROSITE" id="PS00107">
    <property type="entry name" value="PROTEIN_KINASE_ATP"/>
    <property type="match status" value="1"/>
</dbReference>
<feature type="region of interest" description="Disordered" evidence="10">
    <location>
        <begin position="1"/>
        <end position="477"/>
    </location>
</feature>
<comment type="similarity">
    <text evidence="2">Belongs to the protein kinase superfamily. CMGC Ser/Thr protein kinase family. CDC2/CDKX subfamily.</text>
</comment>
<dbReference type="STRING" id="1296120.A0A1B9GUH6"/>
<keyword evidence="5 9" id="KW-0547">Nucleotide-binding</keyword>
<feature type="region of interest" description="Disordered" evidence="10">
    <location>
        <begin position="493"/>
        <end position="517"/>
    </location>
</feature>
<dbReference type="Proteomes" id="UP000092666">
    <property type="component" value="Unassembled WGS sequence"/>
</dbReference>
<dbReference type="PANTHER" id="PTHR24056:SF233">
    <property type="entry name" value="CYCLIN-DEPENDENT KINASE 9"/>
    <property type="match status" value="1"/>
</dbReference>
<feature type="compositionally biased region" description="Polar residues" evidence="10">
    <location>
        <begin position="917"/>
        <end position="930"/>
    </location>
</feature>
<accession>A0A1B9GUH6</accession>
<evidence type="ECO:0000259" key="11">
    <source>
        <dbReference type="PROSITE" id="PS50011"/>
    </source>
</evidence>
<evidence type="ECO:0000313" key="13">
    <source>
        <dbReference type="Proteomes" id="UP000092666"/>
    </source>
</evidence>
<dbReference type="InterPro" id="IPR011009">
    <property type="entry name" value="Kinase-like_dom_sf"/>
</dbReference>
<dbReference type="PROSITE" id="PS00108">
    <property type="entry name" value="PROTEIN_KINASE_ST"/>
    <property type="match status" value="1"/>
</dbReference>
<feature type="compositionally biased region" description="Basic and acidic residues" evidence="10">
    <location>
        <begin position="316"/>
        <end position="325"/>
    </location>
</feature>
<feature type="region of interest" description="Disordered" evidence="10">
    <location>
        <begin position="1062"/>
        <end position="1148"/>
    </location>
</feature>
<feature type="binding site" evidence="9">
    <location>
        <position position="595"/>
    </location>
    <ligand>
        <name>ATP</name>
        <dbReference type="ChEBI" id="CHEBI:30616"/>
    </ligand>
</feature>
<feature type="compositionally biased region" description="Basic and acidic residues" evidence="10">
    <location>
        <begin position="121"/>
        <end position="146"/>
    </location>
</feature>
<evidence type="ECO:0000256" key="5">
    <source>
        <dbReference type="ARBA" id="ARBA00022741"/>
    </source>
</evidence>
<feature type="compositionally biased region" description="Acidic residues" evidence="10">
    <location>
        <begin position="14"/>
        <end position="24"/>
    </location>
</feature>
<feature type="compositionally biased region" description="Pro residues" evidence="10">
    <location>
        <begin position="440"/>
        <end position="455"/>
    </location>
</feature>
<dbReference type="SMART" id="SM00220">
    <property type="entry name" value="S_TKc"/>
    <property type="match status" value="1"/>
</dbReference>
<feature type="compositionally biased region" description="Polar residues" evidence="10">
    <location>
        <begin position="384"/>
        <end position="394"/>
    </location>
</feature>
<dbReference type="InterPro" id="IPR017441">
    <property type="entry name" value="Protein_kinase_ATP_BS"/>
</dbReference>
<dbReference type="Gene3D" id="3.30.200.20">
    <property type="entry name" value="Phosphorylase Kinase, domain 1"/>
    <property type="match status" value="1"/>
</dbReference>
<evidence type="ECO:0000256" key="9">
    <source>
        <dbReference type="PROSITE-ProRule" id="PRU10141"/>
    </source>
</evidence>
<evidence type="ECO:0000256" key="6">
    <source>
        <dbReference type="ARBA" id="ARBA00022777"/>
    </source>
</evidence>
<name>A0A1B9GUH6_9TREE</name>
<evidence type="ECO:0000256" key="4">
    <source>
        <dbReference type="ARBA" id="ARBA00022679"/>
    </source>
</evidence>
<keyword evidence="7 9" id="KW-0067">ATP-binding</keyword>
<dbReference type="Pfam" id="PF00069">
    <property type="entry name" value="Pkinase"/>
    <property type="match status" value="1"/>
</dbReference>
<organism evidence="12 13">
    <name type="scientific">Kwoniella heveanensis BCC8398</name>
    <dbReference type="NCBI Taxonomy" id="1296120"/>
    <lineage>
        <taxon>Eukaryota</taxon>
        <taxon>Fungi</taxon>
        <taxon>Dikarya</taxon>
        <taxon>Basidiomycota</taxon>
        <taxon>Agaricomycotina</taxon>
        <taxon>Tremellomycetes</taxon>
        <taxon>Tremellales</taxon>
        <taxon>Cryptococcaceae</taxon>
        <taxon>Kwoniella</taxon>
    </lineage>
</organism>
<dbReference type="GO" id="GO:0004693">
    <property type="term" value="F:cyclin-dependent protein serine/threonine kinase activity"/>
    <property type="evidence" value="ECO:0007669"/>
    <property type="project" value="TreeGrafter"/>
</dbReference>
<evidence type="ECO:0000256" key="1">
    <source>
        <dbReference type="ARBA" id="ARBA00004123"/>
    </source>
</evidence>
<feature type="compositionally biased region" description="Basic and acidic residues" evidence="10">
    <location>
        <begin position="187"/>
        <end position="233"/>
    </location>
</feature>
<dbReference type="GO" id="GO:0005524">
    <property type="term" value="F:ATP binding"/>
    <property type="evidence" value="ECO:0007669"/>
    <property type="project" value="UniProtKB-UniRule"/>
</dbReference>
<feature type="compositionally biased region" description="Polar residues" evidence="10">
    <location>
        <begin position="493"/>
        <end position="506"/>
    </location>
</feature>
<proteinExistence type="inferred from homology"/>
<sequence length="1148" mass="125595">MASYSSSRFRASEPEDGELVEDDEPIRHPTSAPPIRLNRPARPPPTNGKGPARWVNPLETAESDYAPGPSRPRPRSRSPSKKNGGLQPSLSPEKGKIAGGSSLGKLELALPAKPISPTKSKLADRDAEKMGQGSKREDRHRDDHKRSTSRYNSYDPAPDPAPSNRSRRSPPPTIDRPREYDDYDYPSYDRRPASPSRRDHDDWKRYDERDRYGGRDWYNERDDGYRRDHHGSEGGRYPRSSDHYDSRIETRHRDRGGDPTYSDAWGNYNSHRDTILQDTHRSTDRYRGSSRSPPPSGRTNHYRSPKPTSGSYGEGGYRKKEEKKPSWANGSTSGYQRGKQTDKDRAKSPIKLAKRKSPSPSSIEHSKISSQDEVPAPPRRILNRPTQRSTSAQTPLVPEDALRPAPLAPDETAPPRASPPPPPPPDTPPPPPVSANVSDVPPPPPPAETPPPPPASGTDTFKPPASPPTSSSSTLQNPYEVAANKTLEMTKSVSKLEASPNQTSSVPHAPNRNLLDPPTRVCSPAIKAENPYELPKPSTKFRQMTTTEEMKKLEKTFEGTATLAAYDLGAKLGEGTFGVVTKGIEIATKRAIALKKLITHNPRDGVSVTTVREIKILKSLNHPNVVPILNMVVERKIAGDRSNRGDVFMVFPYMDHDLCGLLGNKDFRPTHSVAKLLMKQILEGMAYIHANNFIHRDIKTANILVDKHGQVKIADFGLARTWTHDAAMPPHLANEYTNMVVTRWYRAPELLLGDTRYGPAVDMWSLGCVLGEMYHRHPILAGDSDRDQLSVIFSRCGPLSQETFPGWDRLPGFPDSYGFPWDKTPTDVPVLECAQRWGLDRGGADLMIRLLTLDPKQRITAHDALDHPWFWTSPMPADPKKTTINVESSHEMTTRQKQEPVAAAPVAAIRPPRHQSLLPSHQQQPFTTIPSRPPPHHNGPSVRQAPPPGYQPGYNNQHESYNNAFGHSGYPPPHQSSAGQMNPYVPPPMQAAFNGAPGAPGMGFGGSGPNPYGGGGGPRPSHGNMPFPQQQVRPPLIYQEGGGGRPVVPAAPFKLNSSAGGSGFGGSGPARPAPFKLAGGPMQSGNRGLPPRPGGSGPGVGYGGSGHGHEMGISTGMKRGPPLGNGGLPLTGDQWREEKRRRAEALPY</sequence>
<dbReference type="InterPro" id="IPR050108">
    <property type="entry name" value="CDK"/>
</dbReference>
<evidence type="ECO:0000313" key="12">
    <source>
        <dbReference type="EMBL" id="OCF34689.1"/>
    </source>
</evidence>
<dbReference type="SUPFAM" id="SSF56112">
    <property type="entry name" value="Protein kinase-like (PK-like)"/>
    <property type="match status" value="1"/>
</dbReference>
<evidence type="ECO:0000256" key="7">
    <source>
        <dbReference type="ARBA" id="ARBA00022840"/>
    </source>
</evidence>
<evidence type="ECO:0000256" key="10">
    <source>
        <dbReference type="SAM" id="MobiDB-lite"/>
    </source>
</evidence>
<feature type="domain" description="Protein kinase" evidence="11">
    <location>
        <begin position="566"/>
        <end position="870"/>
    </location>
</feature>
<feature type="region of interest" description="Disordered" evidence="10">
    <location>
        <begin position="916"/>
        <end position="1030"/>
    </location>
</feature>
<dbReference type="InterPro" id="IPR000719">
    <property type="entry name" value="Prot_kinase_dom"/>
</dbReference>
<dbReference type="InterPro" id="IPR008271">
    <property type="entry name" value="Ser/Thr_kinase_AS"/>
</dbReference>
<dbReference type="OrthoDB" id="28397at2759"/>
<feature type="compositionally biased region" description="Pro residues" evidence="10">
    <location>
        <begin position="416"/>
        <end position="433"/>
    </location>
</feature>
<dbReference type="EMBL" id="KV700124">
    <property type="protein sequence ID" value="OCF34689.1"/>
    <property type="molecule type" value="Genomic_DNA"/>
</dbReference>
<feature type="compositionally biased region" description="Gly residues" evidence="10">
    <location>
        <begin position="1094"/>
        <end position="1106"/>
    </location>
</feature>
<evidence type="ECO:0000256" key="2">
    <source>
        <dbReference type="ARBA" id="ARBA00006485"/>
    </source>
</evidence>
<keyword evidence="3" id="KW-0723">Serine/threonine-protein kinase</keyword>
<dbReference type="PROSITE" id="PS50011">
    <property type="entry name" value="PROTEIN_KINASE_DOM"/>
    <property type="match status" value="1"/>
</dbReference>
<evidence type="ECO:0000256" key="8">
    <source>
        <dbReference type="ARBA" id="ARBA00023242"/>
    </source>
</evidence>
<dbReference type="AlphaFoldDB" id="A0A1B9GUH6"/>
<feature type="compositionally biased region" description="Basic and acidic residues" evidence="10">
    <location>
        <begin position="1134"/>
        <end position="1148"/>
    </location>
</feature>
<dbReference type="PANTHER" id="PTHR24056">
    <property type="entry name" value="CELL DIVISION PROTEIN KINASE"/>
    <property type="match status" value="1"/>
</dbReference>
<keyword evidence="4" id="KW-0808">Transferase</keyword>
<dbReference type="GO" id="GO:0005634">
    <property type="term" value="C:nucleus"/>
    <property type="evidence" value="ECO:0007669"/>
    <property type="project" value="UniProtKB-SubCell"/>
</dbReference>
<reference evidence="12 13" key="1">
    <citation type="submission" date="2013-07" db="EMBL/GenBank/DDBJ databases">
        <title>The Genome Sequence of Cryptococcus heveanensis BCC8398.</title>
        <authorList>
            <consortium name="The Broad Institute Genome Sequencing Platform"/>
            <person name="Cuomo C."/>
            <person name="Litvintseva A."/>
            <person name="Chen Y."/>
            <person name="Heitman J."/>
            <person name="Sun S."/>
            <person name="Springer D."/>
            <person name="Dromer F."/>
            <person name="Young S.K."/>
            <person name="Zeng Q."/>
            <person name="Gargeya S."/>
            <person name="Fitzgerald M."/>
            <person name="Abouelleil A."/>
            <person name="Alvarado L."/>
            <person name="Berlin A.M."/>
            <person name="Chapman S.B."/>
            <person name="Dewar J."/>
            <person name="Goldberg J."/>
            <person name="Griggs A."/>
            <person name="Gujja S."/>
            <person name="Hansen M."/>
            <person name="Howarth C."/>
            <person name="Imamovic A."/>
            <person name="Larimer J."/>
            <person name="McCowan C."/>
            <person name="Murphy C."/>
            <person name="Pearson M."/>
            <person name="Priest M."/>
            <person name="Roberts A."/>
            <person name="Saif S."/>
            <person name="Shea T."/>
            <person name="Sykes S."/>
            <person name="Wortman J."/>
            <person name="Nusbaum C."/>
            <person name="Birren B."/>
        </authorList>
    </citation>
    <scope>NUCLEOTIDE SEQUENCE [LARGE SCALE GENOMIC DNA]</scope>
    <source>
        <strain evidence="12 13">BCC8398</strain>
    </source>
</reference>
<feature type="compositionally biased region" description="Gly residues" evidence="10">
    <location>
        <begin position="998"/>
        <end position="1018"/>
    </location>
</feature>
<feature type="compositionally biased region" description="Polar residues" evidence="10">
    <location>
        <begin position="953"/>
        <end position="965"/>
    </location>
</feature>
<reference evidence="13" key="2">
    <citation type="submission" date="2013-12" db="EMBL/GenBank/DDBJ databases">
        <title>Evolution of pathogenesis and genome organization in the Tremellales.</title>
        <authorList>
            <person name="Cuomo C."/>
            <person name="Litvintseva A."/>
            <person name="Heitman J."/>
            <person name="Chen Y."/>
            <person name="Sun S."/>
            <person name="Springer D."/>
            <person name="Dromer F."/>
            <person name="Young S."/>
            <person name="Zeng Q."/>
            <person name="Chapman S."/>
            <person name="Gujja S."/>
            <person name="Saif S."/>
            <person name="Birren B."/>
        </authorList>
    </citation>
    <scope>NUCLEOTIDE SEQUENCE [LARGE SCALE GENOMIC DNA]</scope>
    <source>
        <strain evidence="13">BCC8398</strain>
    </source>
</reference>
<keyword evidence="13" id="KW-1185">Reference proteome</keyword>
<gene>
    <name evidence="12" type="ORF">I316_03732</name>
</gene>
<evidence type="ECO:0000256" key="3">
    <source>
        <dbReference type="ARBA" id="ARBA00022527"/>
    </source>
</evidence>
<feature type="compositionally biased region" description="Basic and acidic residues" evidence="10">
    <location>
        <begin position="239"/>
        <end position="257"/>
    </location>
</feature>
<dbReference type="FunFam" id="1.10.510.10:FF:000624">
    <property type="entry name" value="Mitogen-activated protein kinase"/>
    <property type="match status" value="1"/>
</dbReference>
<comment type="subcellular location">
    <subcellularLocation>
        <location evidence="1">Nucleus</location>
    </subcellularLocation>
</comment>
<feature type="compositionally biased region" description="Basic and acidic residues" evidence="10">
    <location>
        <begin position="270"/>
        <end position="287"/>
    </location>
</feature>
<dbReference type="Gene3D" id="1.10.510.10">
    <property type="entry name" value="Transferase(Phosphotransferase) domain 1"/>
    <property type="match status" value="1"/>
</dbReference>
<keyword evidence="8" id="KW-0539">Nucleus</keyword>
<keyword evidence="6 12" id="KW-0418">Kinase</keyword>
<protein>
    <submittedName>
        <fullName evidence="12">CMGC/CDK protein kinase</fullName>
    </submittedName>
</protein>